<evidence type="ECO:0000256" key="7">
    <source>
        <dbReference type="ARBA" id="ARBA00023027"/>
    </source>
</evidence>
<protein>
    <recommendedName>
        <fullName evidence="6 10">UDP-glucose 4-epimerase</fullName>
        <ecNumber evidence="5 10">5.1.3.2</ecNumber>
    </recommendedName>
</protein>
<comment type="catalytic activity">
    <reaction evidence="1 10">
        <text>UDP-alpha-D-glucose = UDP-alpha-D-galactose</text>
        <dbReference type="Rhea" id="RHEA:22168"/>
        <dbReference type="ChEBI" id="CHEBI:58885"/>
        <dbReference type="ChEBI" id="CHEBI:66914"/>
        <dbReference type="EC" id="5.1.3.2"/>
    </reaction>
</comment>
<dbReference type="SUPFAM" id="SSF51735">
    <property type="entry name" value="NAD(P)-binding Rossmann-fold domains"/>
    <property type="match status" value="1"/>
</dbReference>
<organism evidence="12 13">
    <name type="scientific">Colwellia echini</name>
    <dbReference type="NCBI Taxonomy" id="1982103"/>
    <lineage>
        <taxon>Bacteria</taxon>
        <taxon>Pseudomonadati</taxon>
        <taxon>Pseudomonadota</taxon>
        <taxon>Gammaproteobacteria</taxon>
        <taxon>Alteromonadales</taxon>
        <taxon>Colwelliaceae</taxon>
        <taxon>Colwellia</taxon>
    </lineage>
</organism>
<dbReference type="NCBIfam" id="NF007956">
    <property type="entry name" value="PRK10675.1"/>
    <property type="match status" value="1"/>
</dbReference>
<comment type="pathway">
    <text evidence="3 10">Carbohydrate metabolism; galactose metabolism.</text>
</comment>
<dbReference type="Gene3D" id="3.90.25.10">
    <property type="entry name" value="UDP-galactose 4-epimerase, domain 1"/>
    <property type="match status" value="1"/>
</dbReference>
<evidence type="ECO:0000256" key="4">
    <source>
        <dbReference type="ARBA" id="ARBA00007637"/>
    </source>
</evidence>
<keyword evidence="7 10" id="KW-0520">NAD</keyword>
<evidence type="ECO:0000256" key="1">
    <source>
        <dbReference type="ARBA" id="ARBA00000083"/>
    </source>
</evidence>
<evidence type="ECO:0000256" key="9">
    <source>
        <dbReference type="ARBA" id="ARBA00023235"/>
    </source>
</evidence>
<keyword evidence="13" id="KW-1185">Reference proteome</keyword>
<dbReference type="CDD" id="cd05247">
    <property type="entry name" value="UDP_G4E_1_SDR_e"/>
    <property type="match status" value="1"/>
</dbReference>
<evidence type="ECO:0000313" key="13">
    <source>
        <dbReference type="Proteomes" id="UP000815846"/>
    </source>
</evidence>
<evidence type="ECO:0000256" key="6">
    <source>
        <dbReference type="ARBA" id="ARBA00018569"/>
    </source>
</evidence>
<dbReference type="PANTHER" id="PTHR43725:SF47">
    <property type="entry name" value="UDP-GLUCOSE 4-EPIMERASE"/>
    <property type="match status" value="1"/>
</dbReference>
<dbReference type="EC" id="5.1.3.2" evidence="5 10"/>
<dbReference type="NCBIfam" id="TIGR01179">
    <property type="entry name" value="galE"/>
    <property type="match status" value="1"/>
</dbReference>
<name>A0ABY3MUF5_9GAMM</name>
<gene>
    <name evidence="12" type="primary">galE</name>
    <name evidence="12" type="ORF">CWS31_013430</name>
</gene>
<dbReference type="InterPro" id="IPR036291">
    <property type="entry name" value="NAD(P)-bd_dom_sf"/>
</dbReference>
<dbReference type="Gene3D" id="3.40.50.720">
    <property type="entry name" value="NAD(P)-binding Rossmann-like Domain"/>
    <property type="match status" value="1"/>
</dbReference>
<evidence type="ECO:0000256" key="10">
    <source>
        <dbReference type="RuleBase" id="RU366046"/>
    </source>
</evidence>
<evidence type="ECO:0000256" key="3">
    <source>
        <dbReference type="ARBA" id="ARBA00004947"/>
    </source>
</evidence>
<comment type="caution">
    <text evidence="12">The sequence shown here is derived from an EMBL/GenBank/DDBJ whole genome shotgun (WGS) entry which is preliminary data.</text>
</comment>
<keyword evidence="9 10" id="KW-0413">Isomerase</keyword>
<evidence type="ECO:0000259" key="11">
    <source>
        <dbReference type="Pfam" id="PF01370"/>
    </source>
</evidence>
<feature type="domain" description="NAD-dependent epimerase/dehydratase" evidence="11">
    <location>
        <begin position="4"/>
        <end position="257"/>
    </location>
</feature>
<reference evidence="12 13" key="1">
    <citation type="submission" date="2019-08" db="EMBL/GenBank/DDBJ databases">
        <title>Microbe sample from Colwellia echini.</title>
        <authorList>
            <person name="Christiansen L."/>
            <person name="Pathiraja D."/>
            <person name="Schultz-Johansen M."/>
            <person name="Choi I.-G."/>
            <person name="Stougaard P."/>
        </authorList>
    </citation>
    <scope>NUCLEOTIDE SEQUENCE [LARGE SCALE GENOMIC DNA]</scope>
    <source>
        <strain evidence="12 13">A3</strain>
    </source>
</reference>
<dbReference type="Proteomes" id="UP000815846">
    <property type="component" value="Unassembled WGS sequence"/>
</dbReference>
<proteinExistence type="inferred from homology"/>
<comment type="similarity">
    <text evidence="4 10">Belongs to the NAD(P)-dependent epimerase/dehydratase family.</text>
</comment>
<accession>A0ABY3MUF5</accession>
<dbReference type="GO" id="GO:0003978">
    <property type="term" value="F:UDP-glucose 4-epimerase activity"/>
    <property type="evidence" value="ECO:0007669"/>
    <property type="project" value="UniProtKB-EC"/>
</dbReference>
<comment type="subunit">
    <text evidence="10">Homodimer.</text>
</comment>
<dbReference type="InterPro" id="IPR001509">
    <property type="entry name" value="Epimerase_deHydtase"/>
</dbReference>
<dbReference type="Pfam" id="PF01370">
    <property type="entry name" value="Epimerase"/>
    <property type="match status" value="1"/>
</dbReference>
<dbReference type="InterPro" id="IPR005886">
    <property type="entry name" value="UDP_G4E"/>
</dbReference>
<evidence type="ECO:0000256" key="2">
    <source>
        <dbReference type="ARBA" id="ARBA00001911"/>
    </source>
</evidence>
<dbReference type="PANTHER" id="PTHR43725">
    <property type="entry name" value="UDP-GLUCOSE 4-EPIMERASE"/>
    <property type="match status" value="1"/>
</dbReference>
<evidence type="ECO:0000313" key="12">
    <source>
        <dbReference type="EMBL" id="TYK64819.1"/>
    </source>
</evidence>
<dbReference type="RefSeq" id="WP_101343922.1">
    <property type="nucleotide sequence ID" value="NZ_PJAI02000017.1"/>
</dbReference>
<dbReference type="EMBL" id="PJAI02000017">
    <property type="protein sequence ID" value="TYK64819.1"/>
    <property type="molecule type" value="Genomic_DNA"/>
</dbReference>
<evidence type="ECO:0000256" key="8">
    <source>
        <dbReference type="ARBA" id="ARBA00023144"/>
    </source>
</evidence>
<keyword evidence="10" id="KW-0119">Carbohydrate metabolism</keyword>
<comment type="cofactor">
    <cofactor evidence="2 10">
        <name>NAD(+)</name>
        <dbReference type="ChEBI" id="CHEBI:57540"/>
    </cofactor>
</comment>
<evidence type="ECO:0000256" key="5">
    <source>
        <dbReference type="ARBA" id="ARBA00013189"/>
    </source>
</evidence>
<sequence>MSLLITGGTGYIGSHTVVELLQSAEQEGVSQDLSKEIIIVDNLSNSSTKVLDRIEQITGKTVTFIEADICDAQALDKVFTTHNIEAVIHFAGLKAVGESAEIPLSYYHNNVSGTVTLLEIMAKHSVKNIVFSSSATVYGNNVSPLNETMTTSATNPYGQTKLMVEHILFDLAKSDPQWSIACLRYFNPIGAHQSGLIGENPNGIPNNLLPYVAQVAVGRLAQLQVFGDDYDTVDGTGVRDYIHVVDLAQGHVKALESLGHAKGTVKGCQAINLGTGNGTSVLEIVNTFKDISKVDIPYKIVPRRAGDLATVYADAALAGSLLNWQAKLDLTAMIEDTWRWQSENPNGF</sequence>
<keyword evidence="8" id="KW-0299">Galactose metabolism</keyword>